<keyword evidence="1" id="KW-0472">Membrane</keyword>
<accession>A0A368XVN1</accession>
<sequence>MLSVLLFVNGVLYRVYLQSYINPVTIVSFFWFFFLSFPVIVYPGGYVSASAVFFIVSVIIVFSIPFYFISGKKPNIIDVFSSKFILRLYFILFFLFILSVFCFFIHLSNNGYTLFSWIRDPLSVTGGLVSAKYKGEIAYSLFSRLSVILMYPVGFFSGIVSPNLNRGKWRVLVFCFTTPLLYFLIFGDKGALLLVAFLFYSGWLISKSAFGNRTLLDRKNFLAILFLAVALFILLILAFRSRASGLSFDEFLSFFHRNMISYSSGHLFAFSSWYDSYFWQEPTGPFDNRSLPFGYYTFAAVYDLFGWDRLFPHGGVYDDFYSDGFFKTNIYTVFRGFLLDFGIFATYVFSLCAGFVSALLFRVVRYNGKFFVFGLMGWYSLFVFLYSSYIISSFIWLSTSFSIILVGFLYLLGRLRFNK</sequence>
<evidence type="ECO:0000313" key="3">
    <source>
        <dbReference type="Proteomes" id="UP000253647"/>
    </source>
</evidence>
<dbReference type="NCBIfam" id="TIGR04370">
    <property type="entry name" value="glyco_rpt_poly"/>
    <property type="match status" value="1"/>
</dbReference>
<feature type="transmembrane region" description="Helical" evidence="1">
    <location>
        <begin position="137"/>
        <end position="159"/>
    </location>
</feature>
<organism evidence="2 3">
    <name type="scientific">Marinobacter nauticus</name>
    <name type="common">Marinobacter hydrocarbonoclasticus</name>
    <name type="synonym">Marinobacter aquaeolei</name>
    <dbReference type="NCBI Taxonomy" id="2743"/>
    <lineage>
        <taxon>Bacteria</taxon>
        <taxon>Pseudomonadati</taxon>
        <taxon>Pseudomonadota</taxon>
        <taxon>Gammaproteobacteria</taxon>
        <taxon>Pseudomonadales</taxon>
        <taxon>Marinobacteraceae</taxon>
        <taxon>Marinobacter</taxon>
    </lineage>
</organism>
<dbReference type="AlphaFoldDB" id="A0A368XVN1"/>
<feature type="transmembrane region" description="Helical" evidence="1">
    <location>
        <begin position="370"/>
        <end position="389"/>
    </location>
</feature>
<feature type="transmembrane region" description="Helical" evidence="1">
    <location>
        <begin position="171"/>
        <end position="200"/>
    </location>
</feature>
<proteinExistence type="predicted"/>
<dbReference type="Proteomes" id="UP000253647">
    <property type="component" value="Unassembled WGS sequence"/>
</dbReference>
<comment type="caution">
    <text evidence="2">The sequence shown here is derived from an EMBL/GenBank/DDBJ whole genome shotgun (WGS) entry which is preliminary data.</text>
</comment>
<keyword evidence="1" id="KW-0812">Transmembrane</keyword>
<feature type="transmembrane region" description="Helical" evidence="1">
    <location>
        <begin position="395"/>
        <end position="413"/>
    </location>
</feature>
<protein>
    <submittedName>
        <fullName evidence="2">Oligosaccharide repeat unit polymerase</fullName>
    </submittedName>
</protein>
<feature type="transmembrane region" description="Helical" evidence="1">
    <location>
        <begin position="20"/>
        <end position="40"/>
    </location>
</feature>
<feature type="transmembrane region" description="Helical" evidence="1">
    <location>
        <begin position="88"/>
        <end position="107"/>
    </location>
</feature>
<dbReference type="EMBL" id="QPJI01000004">
    <property type="protein sequence ID" value="RCW71118.1"/>
    <property type="molecule type" value="Genomic_DNA"/>
</dbReference>
<evidence type="ECO:0000256" key="1">
    <source>
        <dbReference type="SAM" id="Phobius"/>
    </source>
</evidence>
<feature type="transmembrane region" description="Helical" evidence="1">
    <location>
        <begin position="220"/>
        <end position="239"/>
    </location>
</feature>
<name>A0A368XVN1_MARNT</name>
<reference evidence="2 3" key="1">
    <citation type="submission" date="2018-07" db="EMBL/GenBank/DDBJ databases">
        <title>Freshwater and sediment microbial communities from various areas in North America, analyzing microbe dynamics in response to fracking.</title>
        <authorList>
            <person name="Lamendella R."/>
        </authorList>
    </citation>
    <scope>NUCLEOTIDE SEQUENCE [LARGE SCALE GENOMIC DNA]</scope>
    <source>
        <strain evidence="2 3">105B</strain>
    </source>
</reference>
<keyword evidence="1" id="KW-1133">Transmembrane helix</keyword>
<feature type="transmembrane region" description="Helical" evidence="1">
    <location>
        <begin position="341"/>
        <end position="363"/>
    </location>
</feature>
<evidence type="ECO:0000313" key="2">
    <source>
        <dbReference type="EMBL" id="RCW71118.1"/>
    </source>
</evidence>
<gene>
    <name evidence="2" type="ORF">DET61_104276</name>
</gene>
<feature type="transmembrane region" description="Helical" evidence="1">
    <location>
        <begin position="46"/>
        <end position="68"/>
    </location>
</feature>